<sequence length="57" mass="6394">MSPTKRLSNLTHVLVALTLALLLQKEKSSKTLLAYSLTLSLAASWLSDLIVERRLER</sequence>
<protein>
    <submittedName>
        <fullName evidence="1">Uncharacterized protein</fullName>
    </submittedName>
</protein>
<dbReference type="EMBL" id="JALXSQ010000029">
    <property type="protein sequence ID" value="MCT2043204.1"/>
    <property type="molecule type" value="Genomic_DNA"/>
</dbReference>
<evidence type="ECO:0000313" key="1">
    <source>
        <dbReference type="EMBL" id="MCT2043204.1"/>
    </source>
</evidence>
<evidence type="ECO:0000313" key="2">
    <source>
        <dbReference type="Proteomes" id="UP001525379"/>
    </source>
</evidence>
<accession>A0ABT2HY02</accession>
<reference evidence="1 2" key="1">
    <citation type="submission" date="2022-04" db="EMBL/GenBank/DDBJ databases">
        <title>Human microbiome associated bacterial genomes.</title>
        <authorList>
            <person name="Sandstrom S."/>
            <person name="Salamzade R."/>
            <person name="Kalan L.R."/>
        </authorList>
    </citation>
    <scope>NUCLEOTIDE SEQUENCE [LARGE SCALE GENOMIC DNA]</scope>
    <source>
        <strain evidence="2">p3-SID1799</strain>
    </source>
</reference>
<gene>
    <name evidence="1" type="ORF">M3D15_07655</name>
</gene>
<dbReference type="Proteomes" id="UP001525379">
    <property type="component" value="Unassembled WGS sequence"/>
</dbReference>
<name>A0ABT2HY02_9MICO</name>
<comment type="caution">
    <text evidence="1">The sequence shown here is derived from an EMBL/GenBank/DDBJ whole genome shotgun (WGS) entry which is preliminary data.</text>
</comment>
<keyword evidence="2" id="KW-1185">Reference proteome</keyword>
<dbReference type="RefSeq" id="WP_206394067.1">
    <property type="nucleotide sequence ID" value="NZ_JAFDPW010000001.1"/>
</dbReference>
<organism evidence="1 2">
    <name type="scientific">Pseudoclavibacter albus</name>
    <dbReference type="NCBI Taxonomy" id="272241"/>
    <lineage>
        <taxon>Bacteria</taxon>
        <taxon>Bacillati</taxon>
        <taxon>Actinomycetota</taxon>
        <taxon>Actinomycetes</taxon>
        <taxon>Micrococcales</taxon>
        <taxon>Microbacteriaceae</taxon>
        <taxon>Pseudoclavibacter</taxon>
    </lineage>
</organism>
<proteinExistence type="predicted"/>